<reference evidence="2" key="1">
    <citation type="submission" date="2013-09" db="EMBL/GenBank/DDBJ databases">
        <title>Corchorus olitorius genome sequencing.</title>
        <authorList>
            <person name="Alam M."/>
            <person name="Haque M.S."/>
            <person name="Islam M.S."/>
            <person name="Emdad E.M."/>
            <person name="Islam M.M."/>
            <person name="Ahmed B."/>
            <person name="Halim A."/>
            <person name="Hossen Q.M.M."/>
            <person name="Hossain M.Z."/>
            <person name="Ahmed R."/>
            <person name="Khan M.M."/>
            <person name="Islam R."/>
            <person name="Rashid M.M."/>
            <person name="Khan S.A."/>
            <person name="Rahman M.S."/>
            <person name="Alam M."/>
            <person name="Yahiya A.S."/>
            <person name="Khan M.S."/>
            <person name="Azam M.S."/>
            <person name="Haque T."/>
            <person name="Lashkar M.Z.H."/>
            <person name="Akhand A.I."/>
            <person name="Morshed G."/>
            <person name="Roy S."/>
            <person name="Uddin K.S."/>
            <person name="Rabeya T."/>
            <person name="Hossain A.S."/>
            <person name="Chowdhury A."/>
            <person name="Snigdha A.R."/>
            <person name="Mortoza M.S."/>
            <person name="Matin S.A."/>
            <person name="Hoque S.M.E."/>
            <person name="Islam M.K."/>
            <person name="Roy D.K."/>
            <person name="Haider R."/>
            <person name="Moosa M.M."/>
            <person name="Elias S.M."/>
            <person name="Hasan A.M."/>
            <person name="Jahan S."/>
            <person name="Shafiuddin M."/>
            <person name="Mahmood N."/>
            <person name="Shommy N.S."/>
        </authorList>
    </citation>
    <scope>NUCLEOTIDE SEQUENCE [LARGE SCALE GENOMIC DNA]</scope>
    <source>
        <strain evidence="2">cv. O-4</strain>
    </source>
</reference>
<dbReference type="Proteomes" id="UP000187203">
    <property type="component" value="Unassembled WGS sequence"/>
</dbReference>
<organism evidence="1 2">
    <name type="scientific">Corchorus olitorius</name>
    <dbReference type="NCBI Taxonomy" id="93759"/>
    <lineage>
        <taxon>Eukaryota</taxon>
        <taxon>Viridiplantae</taxon>
        <taxon>Streptophyta</taxon>
        <taxon>Embryophyta</taxon>
        <taxon>Tracheophyta</taxon>
        <taxon>Spermatophyta</taxon>
        <taxon>Magnoliopsida</taxon>
        <taxon>eudicotyledons</taxon>
        <taxon>Gunneridae</taxon>
        <taxon>Pentapetalae</taxon>
        <taxon>rosids</taxon>
        <taxon>malvids</taxon>
        <taxon>Malvales</taxon>
        <taxon>Malvaceae</taxon>
        <taxon>Grewioideae</taxon>
        <taxon>Apeibeae</taxon>
        <taxon>Corchorus</taxon>
    </lineage>
</organism>
<name>A0A1R3HYX6_9ROSI</name>
<proteinExistence type="predicted"/>
<sequence>MAIQAKVEICDVAIDCHNFMMKFLASKHNFLRKYLAIKVSNLGH</sequence>
<evidence type="ECO:0000313" key="1">
    <source>
        <dbReference type="EMBL" id="OMO75558.1"/>
    </source>
</evidence>
<dbReference type="AlphaFoldDB" id="A0A1R3HYX6"/>
<dbReference type="EMBL" id="AWUE01019198">
    <property type="protein sequence ID" value="OMO75558.1"/>
    <property type="molecule type" value="Genomic_DNA"/>
</dbReference>
<accession>A0A1R3HYX6</accession>
<protein>
    <submittedName>
        <fullName evidence="1">Uncharacterized protein</fullName>
    </submittedName>
</protein>
<gene>
    <name evidence="1" type="ORF">COLO4_26019</name>
</gene>
<comment type="caution">
    <text evidence="1">The sequence shown here is derived from an EMBL/GenBank/DDBJ whole genome shotgun (WGS) entry which is preliminary data.</text>
</comment>
<keyword evidence="2" id="KW-1185">Reference proteome</keyword>
<evidence type="ECO:0000313" key="2">
    <source>
        <dbReference type="Proteomes" id="UP000187203"/>
    </source>
</evidence>